<dbReference type="GO" id="GO:0009246">
    <property type="term" value="P:enterobacterial common antigen biosynthetic process"/>
    <property type="evidence" value="ECO:0007669"/>
    <property type="project" value="TreeGrafter"/>
</dbReference>
<feature type="transmembrane region" description="Helical" evidence="7">
    <location>
        <begin position="78"/>
        <end position="101"/>
    </location>
</feature>
<accession>W9GXA8</accession>
<dbReference type="AlphaFoldDB" id="W9GXA8"/>
<feature type="transmembrane region" description="Helical" evidence="7">
    <location>
        <begin position="39"/>
        <end position="57"/>
    </location>
</feature>
<keyword evidence="6 7" id="KW-0472">Membrane</keyword>
<reference evidence="9 10" key="1">
    <citation type="submission" date="2013-08" db="EMBL/GenBank/DDBJ databases">
        <title>The genome sequence of Skermanella stibiiresistens.</title>
        <authorList>
            <person name="Zhu W."/>
            <person name="Wang G."/>
        </authorList>
    </citation>
    <scope>NUCLEOTIDE SEQUENCE [LARGE SCALE GENOMIC DNA]</scope>
    <source>
        <strain evidence="9 10">SB22</strain>
    </source>
</reference>
<evidence type="ECO:0000256" key="2">
    <source>
        <dbReference type="ARBA" id="ARBA00007400"/>
    </source>
</evidence>
<evidence type="ECO:0000313" key="9">
    <source>
        <dbReference type="EMBL" id="EWY37092.1"/>
    </source>
</evidence>
<proteinExistence type="inferred from homology"/>
<feature type="domain" description="Acyltransferase 3" evidence="8">
    <location>
        <begin position="3"/>
        <end position="308"/>
    </location>
</feature>
<keyword evidence="5 7" id="KW-1133">Transmembrane helix</keyword>
<gene>
    <name evidence="9" type="ORF">N825_21845</name>
</gene>
<feature type="transmembrane region" description="Helical" evidence="7">
    <location>
        <begin position="286"/>
        <end position="308"/>
    </location>
</feature>
<dbReference type="EMBL" id="AVFL01000031">
    <property type="protein sequence ID" value="EWY37092.1"/>
    <property type="molecule type" value="Genomic_DNA"/>
</dbReference>
<feature type="transmembrane region" description="Helical" evidence="7">
    <location>
        <begin position="113"/>
        <end position="131"/>
    </location>
</feature>
<dbReference type="GO" id="GO:0016413">
    <property type="term" value="F:O-acetyltransferase activity"/>
    <property type="evidence" value="ECO:0007669"/>
    <property type="project" value="TreeGrafter"/>
</dbReference>
<name>W9GXA8_9PROT</name>
<dbReference type="PANTHER" id="PTHR40074">
    <property type="entry name" value="O-ACETYLTRANSFERASE WECH"/>
    <property type="match status" value="1"/>
</dbReference>
<sequence length="318" mass="35268">MLGIDTVRYAAFVAVVLIHTVGSDSVNEYGVNAGAVLGQMSRFAVPFFFIASGYFLAQREQKAVIALINVMKRIVPVFLFWLLFYVSITDGGIARLLNVRFLLSCLVSGGPGYHLWFLPSLSLSAAMLILLRGRGWFTIFSIAIIFYVTGLTLGSYKEILQIGFDFPFNTRNGPFHGFLFILVGYWIAKAKPVYPVWAAVSLCVLGMLLHLSEAFFLDFAHFRPFAANDFLLGTVPFGIGTFLLSLKLPSDIPAIRKLSDLGTYSLGLYGIHLLFVLAIHDRNAGLPRSLADTLVILLMSTLSCMLLVRVKVLRRLLR</sequence>
<keyword evidence="10" id="KW-1185">Reference proteome</keyword>
<comment type="similarity">
    <text evidence="2">Belongs to the acyltransferase 3 family.</text>
</comment>
<feature type="transmembrane region" description="Helical" evidence="7">
    <location>
        <begin position="261"/>
        <end position="280"/>
    </location>
</feature>
<feature type="transmembrane region" description="Helical" evidence="7">
    <location>
        <begin position="136"/>
        <end position="156"/>
    </location>
</feature>
<dbReference type="InterPro" id="IPR002656">
    <property type="entry name" value="Acyl_transf_3_dom"/>
</dbReference>
<comment type="subcellular location">
    <subcellularLocation>
        <location evidence="1">Cell membrane</location>
        <topology evidence="1">Multi-pass membrane protein</topology>
    </subcellularLocation>
</comment>
<comment type="caution">
    <text evidence="9">The sequence shown here is derived from an EMBL/GenBank/DDBJ whole genome shotgun (WGS) entry which is preliminary data.</text>
</comment>
<evidence type="ECO:0000256" key="4">
    <source>
        <dbReference type="ARBA" id="ARBA00022692"/>
    </source>
</evidence>
<keyword evidence="4 7" id="KW-0812">Transmembrane</keyword>
<evidence type="ECO:0000313" key="10">
    <source>
        <dbReference type="Proteomes" id="UP000019486"/>
    </source>
</evidence>
<organism evidence="9 10">
    <name type="scientific">Skermanella stibiiresistens SB22</name>
    <dbReference type="NCBI Taxonomy" id="1385369"/>
    <lineage>
        <taxon>Bacteria</taxon>
        <taxon>Pseudomonadati</taxon>
        <taxon>Pseudomonadota</taxon>
        <taxon>Alphaproteobacteria</taxon>
        <taxon>Rhodospirillales</taxon>
        <taxon>Azospirillaceae</taxon>
        <taxon>Skermanella</taxon>
    </lineage>
</organism>
<evidence type="ECO:0000256" key="3">
    <source>
        <dbReference type="ARBA" id="ARBA00022475"/>
    </source>
</evidence>
<dbReference type="Pfam" id="PF01757">
    <property type="entry name" value="Acyl_transf_3"/>
    <property type="match status" value="1"/>
</dbReference>
<dbReference type="STRING" id="1385369.N825_21845"/>
<evidence type="ECO:0000256" key="1">
    <source>
        <dbReference type="ARBA" id="ARBA00004651"/>
    </source>
</evidence>
<keyword evidence="3" id="KW-1003">Cell membrane</keyword>
<evidence type="ECO:0000259" key="8">
    <source>
        <dbReference type="Pfam" id="PF01757"/>
    </source>
</evidence>
<dbReference type="GO" id="GO:0005886">
    <property type="term" value="C:plasma membrane"/>
    <property type="evidence" value="ECO:0007669"/>
    <property type="project" value="UniProtKB-SubCell"/>
</dbReference>
<feature type="transmembrane region" description="Helical" evidence="7">
    <location>
        <begin position="194"/>
        <end position="211"/>
    </location>
</feature>
<evidence type="ECO:0000256" key="5">
    <source>
        <dbReference type="ARBA" id="ARBA00022989"/>
    </source>
</evidence>
<dbReference type="Proteomes" id="UP000019486">
    <property type="component" value="Unassembled WGS sequence"/>
</dbReference>
<feature type="transmembrane region" description="Helical" evidence="7">
    <location>
        <begin position="168"/>
        <end position="187"/>
    </location>
</feature>
<evidence type="ECO:0000256" key="6">
    <source>
        <dbReference type="ARBA" id="ARBA00023136"/>
    </source>
</evidence>
<dbReference type="PANTHER" id="PTHR40074:SF2">
    <property type="entry name" value="O-ACETYLTRANSFERASE WECH"/>
    <property type="match status" value="1"/>
</dbReference>
<feature type="transmembrane region" description="Helical" evidence="7">
    <location>
        <begin position="231"/>
        <end position="249"/>
    </location>
</feature>
<evidence type="ECO:0000256" key="7">
    <source>
        <dbReference type="SAM" id="Phobius"/>
    </source>
</evidence>
<protein>
    <recommendedName>
        <fullName evidence="8">Acyltransferase 3 domain-containing protein</fullName>
    </recommendedName>
</protein>